<feature type="compositionally biased region" description="Pro residues" evidence="1">
    <location>
        <begin position="670"/>
        <end position="688"/>
    </location>
</feature>
<feature type="region of interest" description="Disordered" evidence="1">
    <location>
        <begin position="17"/>
        <end position="38"/>
    </location>
</feature>
<dbReference type="Proteomes" id="UP000598297">
    <property type="component" value="Unassembled WGS sequence"/>
</dbReference>
<gene>
    <name evidence="3" type="ORF">GUY60_00395</name>
</gene>
<keyword evidence="2" id="KW-0812">Transmembrane</keyword>
<proteinExistence type="predicted"/>
<feature type="compositionally biased region" description="Basic and acidic residues" evidence="1">
    <location>
        <begin position="235"/>
        <end position="255"/>
    </location>
</feature>
<sequence length="754" mass="83408">MPISGAHADITGGKRCDKKWLGKETNGNGQIPGSGNFSELPAGLETGYDYANANAAYDDLKAPTQAQLKQAGKTQADVDKWDKAYKASGNPGDKAMAIYARYYRQLTSNTHPTRKWGDWLTVKYIGNQAVNARGRAFEAKVVKDFNLVGPDWLCQVKVTVKDPQTGEKVVRDFDAYNRRTKEFAEFKSNGAHRSDQHAAERTILRDPKYRNHRLTYVTGMTTEDPTKGAIKELDDELKKERGTSRTQVRAREHRSTGRAQIGKPNVYTKYDPIMNPDPQKGGRGPVNSAARNSGPTPNDARRQQELANKSGTRGAFPGGRGPGGVDFSTLELRYVGNPVKGKGVDYSFKADYMKDPDKTPGYGGKAKLQLASDAFFTWLALTPDKFWVNLNPVQPDVVMDKTFAKTDAGRVLLESDLTLKHDYADAMNPDKYERGERFWRAAPRTADGAPCLPVIRQWITPEPAKVREQDGGIYILDAPLKVNMEVPSGPDEPPARCKITEAQTKQAEALIKSMILPELERRVNNDPSYADLRRVYTSRVAAEWVRQQDKNKATDFRKIINSNDVKRWPLRGANRDWDKKTVFDKYVKSYNDGDYTFERDYGGKVWILSMGGVDFSKSPKRNISKVQFGLEHPQLDKTTRTSVRDETAHRDTTTSYMGGNSAGDLGDDPAPSPTPTPTDEPDPTPTPTQEPTDKPTPTKEPGDKPTAAPTNPDGDLADTGNSTPVGLIAGIAAALAAAGAALTWWIRRRNGQHS</sequence>
<dbReference type="OrthoDB" id="4818302at2"/>
<feature type="region of interest" description="Disordered" evidence="1">
    <location>
        <begin position="235"/>
        <end position="302"/>
    </location>
</feature>
<organism evidence="3 4">
    <name type="scientific">Streptomyces boluensis</name>
    <dbReference type="NCBI Taxonomy" id="1775135"/>
    <lineage>
        <taxon>Bacteria</taxon>
        <taxon>Bacillati</taxon>
        <taxon>Actinomycetota</taxon>
        <taxon>Actinomycetes</taxon>
        <taxon>Kitasatosporales</taxon>
        <taxon>Streptomycetaceae</taxon>
        <taxon>Streptomyces</taxon>
    </lineage>
</organism>
<evidence type="ECO:0000313" key="3">
    <source>
        <dbReference type="EMBL" id="NBE49909.1"/>
    </source>
</evidence>
<accession>A0A964UIV6</accession>
<evidence type="ECO:0000313" key="4">
    <source>
        <dbReference type="Proteomes" id="UP000598297"/>
    </source>
</evidence>
<dbReference type="AlphaFoldDB" id="A0A964UIV6"/>
<feature type="compositionally biased region" description="Polar residues" evidence="1">
    <location>
        <begin position="25"/>
        <end position="37"/>
    </location>
</feature>
<comment type="caution">
    <text evidence="3">The sequence shown here is derived from an EMBL/GenBank/DDBJ whole genome shotgun (WGS) entry which is preliminary data.</text>
</comment>
<dbReference type="RefSeq" id="WP_161692781.1">
    <property type="nucleotide sequence ID" value="NZ_JAAAHS010000001.1"/>
</dbReference>
<feature type="region of interest" description="Disordered" evidence="1">
    <location>
        <begin position="626"/>
        <end position="722"/>
    </location>
</feature>
<name>A0A964UIV6_9ACTN</name>
<evidence type="ECO:0000256" key="2">
    <source>
        <dbReference type="SAM" id="Phobius"/>
    </source>
</evidence>
<reference evidence="3" key="1">
    <citation type="submission" date="2020-01" db="EMBL/GenBank/DDBJ databases">
        <title>Whole-genome analyses of novel actinobacteria.</title>
        <authorList>
            <person name="Sahin N."/>
        </authorList>
    </citation>
    <scope>NUCLEOTIDE SEQUENCE</scope>
    <source>
        <strain evidence="3">YC537</strain>
    </source>
</reference>
<dbReference type="EMBL" id="JAAAHS010000001">
    <property type="protein sequence ID" value="NBE49909.1"/>
    <property type="molecule type" value="Genomic_DNA"/>
</dbReference>
<feature type="compositionally biased region" description="Basic and acidic residues" evidence="1">
    <location>
        <begin position="633"/>
        <end position="652"/>
    </location>
</feature>
<keyword evidence="2" id="KW-1133">Transmembrane helix</keyword>
<keyword evidence="2" id="KW-0472">Membrane</keyword>
<protein>
    <recommendedName>
        <fullName evidence="5">LPXTG cell wall anchor domain-containing protein</fullName>
    </recommendedName>
</protein>
<evidence type="ECO:0008006" key="5">
    <source>
        <dbReference type="Google" id="ProtNLM"/>
    </source>
</evidence>
<feature type="transmembrane region" description="Helical" evidence="2">
    <location>
        <begin position="725"/>
        <end position="746"/>
    </location>
</feature>
<evidence type="ECO:0000256" key="1">
    <source>
        <dbReference type="SAM" id="MobiDB-lite"/>
    </source>
</evidence>
<keyword evidence="4" id="KW-1185">Reference proteome</keyword>
<feature type="compositionally biased region" description="Basic and acidic residues" evidence="1">
    <location>
        <begin position="691"/>
        <end position="703"/>
    </location>
</feature>